<proteinExistence type="inferred from homology"/>
<dbReference type="InterPro" id="IPR036388">
    <property type="entry name" value="WH-like_DNA-bd_sf"/>
</dbReference>
<name>A0A1F8EUN7_9BACT</name>
<evidence type="ECO:0000259" key="2">
    <source>
        <dbReference type="Pfam" id="PF02481"/>
    </source>
</evidence>
<dbReference type="InterPro" id="IPR003488">
    <property type="entry name" value="DprA"/>
</dbReference>
<dbReference type="Pfam" id="PF17782">
    <property type="entry name" value="WHD_DprA"/>
    <property type="match status" value="1"/>
</dbReference>
<comment type="similarity">
    <text evidence="1">Belongs to the DprA/Smf family.</text>
</comment>
<feature type="domain" description="Smf/DprA SLOG" evidence="2">
    <location>
        <begin position="84"/>
        <end position="295"/>
    </location>
</feature>
<organism evidence="4 5">
    <name type="scientific">Candidatus Yanofskybacteria bacterium RIFCSPHIGHO2_01_FULL_44_17</name>
    <dbReference type="NCBI Taxonomy" id="1802668"/>
    <lineage>
        <taxon>Bacteria</taxon>
        <taxon>Candidatus Yanofskyibacteriota</taxon>
    </lineage>
</organism>
<sequence length="372" mass="40304">MPNEQLKYLNAINVVASAKSGALQLIHDKFEGDWGRAWHSDLAKYIPRDRDIEGKLVAPDYLKIQKRVDPDKEWAKLATNEINAITILDQEYPELLRHIPDPPFLLYVRGNHKAWANQCFGVVGTRALSEYGKRVVPHLVLDVARAGFNIVSGLAAGIDTLAHKTALDAGVPTIAVLGTGIDDATIFPPQNLALAHKIIEKDGAVISEYAIGTHGTKFSFPQRNRIISGLSRGVLVVEADQISGALITARCAAEQGRDVFAIPGSIFAKTSQGTNNILKKGAKLVTCAEDILEEYALELYAKGGPASGGKIKIKGDNLAEEKILAMLSSEPIGIDDIIRQTGLAVHETNATLTVMELKKKVKNLSGRFVLYG</sequence>
<evidence type="ECO:0000313" key="4">
    <source>
        <dbReference type="EMBL" id="OGN04553.1"/>
    </source>
</evidence>
<reference evidence="4 5" key="1">
    <citation type="journal article" date="2016" name="Nat. Commun.">
        <title>Thousands of microbial genomes shed light on interconnected biogeochemical processes in an aquifer system.</title>
        <authorList>
            <person name="Anantharaman K."/>
            <person name="Brown C.T."/>
            <person name="Hug L.A."/>
            <person name="Sharon I."/>
            <person name="Castelle C.J."/>
            <person name="Probst A.J."/>
            <person name="Thomas B.C."/>
            <person name="Singh A."/>
            <person name="Wilkins M.J."/>
            <person name="Karaoz U."/>
            <person name="Brodie E.L."/>
            <person name="Williams K.H."/>
            <person name="Hubbard S.S."/>
            <person name="Banfield J.F."/>
        </authorList>
    </citation>
    <scope>NUCLEOTIDE SEQUENCE [LARGE SCALE GENOMIC DNA]</scope>
</reference>
<gene>
    <name evidence="4" type="ORF">A2831_00850</name>
</gene>
<evidence type="ECO:0000313" key="5">
    <source>
        <dbReference type="Proteomes" id="UP000177507"/>
    </source>
</evidence>
<dbReference type="NCBIfam" id="TIGR00732">
    <property type="entry name" value="dprA"/>
    <property type="match status" value="1"/>
</dbReference>
<dbReference type="GO" id="GO:0009294">
    <property type="term" value="P:DNA-mediated transformation"/>
    <property type="evidence" value="ECO:0007669"/>
    <property type="project" value="InterPro"/>
</dbReference>
<dbReference type="InterPro" id="IPR057666">
    <property type="entry name" value="DrpA_SLOG"/>
</dbReference>
<dbReference type="PANTHER" id="PTHR43022">
    <property type="entry name" value="PROTEIN SMF"/>
    <property type="match status" value="1"/>
</dbReference>
<dbReference type="Gene3D" id="1.10.10.10">
    <property type="entry name" value="Winged helix-like DNA-binding domain superfamily/Winged helix DNA-binding domain"/>
    <property type="match status" value="1"/>
</dbReference>
<dbReference type="STRING" id="1802668.A2831_00850"/>
<dbReference type="AlphaFoldDB" id="A0A1F8EUN7"/>
<evidence type="ECO:0000256" key="1">
    <source>
        <dbReference type="ARBA" id="ARBA00006525"/>
    </source>
</evidence>
<dbReference type="PANTHER" id="PTHR43022:SF1">
    <property type="entry name" value="PROTEIN SMF"/>
    <property type="match status" value="1"/>
</dbReference>
<dbReference type="SUPFAM" id="SSF102405">
    <property type="entry name" value="MCP/YpsA-like"/>
    <property type="match status" value="1"/>
</dbReference>
<dbReference type="EMBL" id="MGJI01000019">
    <property type="protein sequence ID" value="OGN04553.1"/>
    <property type="molecule type" value="Genomic_DNA"/>
</dbReference>
<comment type="caution">
    <text evidence="4">The sequence shown here is derived from an EMBL/GenBank/DDBJ whole genome shotgun (WGS) entry which is preliminary data.</text>
</comment>
<feature type="domain" description="DprA winged helix" evidence="3">
    <location>
        <begin position="319"/>
        <end position="366"/>
    </location>
</feature>
<dbReference type="Gene3D" id="3.40.50.450">
    <property type="match status" value="1"/>
</dbReference>
<evidence type="ECO:0000259" key="3">
    <source>
        <dbReference type="Pfam" id="PF17782"/>
    </source>
</evidence>
<dbReference type="Pfam" id="PF02481">
    <property type="entry name" value="DNA_processg_A"/>
    <property type="match status" value="1"/>
</dbReference>
<accession>A0A1F8EUN7</accession>
<dbReference type="Proteomes" id="UP000177507">
    <property type="component" value="Unassembled WGS sequence"/>
</dbReference>
<dbReference type="InterPro" id="IPR041614">
    <property type="entry name" value="DprA_WH"/>
</dbReference>
<protein>
    <submittedName>
        <fullName evidence="4">DNA protecting protein DprA</fullName>
    </submittedName>
</protein>